<evidence type="ECO:0000256" key="1">
    <source>
        <dbReference type="SAM" id="MobiDB-lite"/>
    </source>
</evidence>
<dbReference type="KEGG" id="lvi:G7068_15855"/>
<feature type="compositionally biased region" description="Low complexity" evidence="1">
    <location>
        <begin position="457"/>
        <end position="466"/>
    </location>
</feature>
<organism evidence="3 4">
    <name type="scientific">Leucobacter viscericola</name>
    <dbReference type="NCBI Taxonomy" id="2714935"/>
    <lineage>
        <taxon>Bacteria</taxon>
        <taxon>Bacillati</taxon>
        <taxon>Actinomycetota</taxon>
        <taxon>Actinomycetes</taxon>
        <taxon>Micrococcales</taxon>
        <taxon>Microbacteriaceae</taxon>
        <taxon>Leucobacter</taxon>
    </lineage>
</organism>
<proteinExistence type="predicted"/>
<name>A0A6G7XJ69_9MICO</name>
<evidence type="ECO:0000313" key="2">
    <source>
        <dbReference type="EMBL" id="QIK64520.1"/>
    </source>
</evidence>
<evidence type="ECO:0008006" key="5">
    <source>
        <dbReference type="Google" id="ProtNLM"/>
    </source>
</evidence>
<dbReference type="KEGG" id="lvi:G7068_16220"/>
<protein>
    <recommendedName>
        <fullName evidence="5">Phage portal protein, SPP1 Gp6-like</fullName>
    </recommendedName>
</protein>
<dbReference type="RefSeq" id="WP_166292852.1">
    <property type="nucleotide sequence ID" value="NZ_CP049863.1"/>
</dbReference>
<sequence length="503" mass="55266">MTNQPSIEQWIEARRGRSAELLEEAFEHLDPRVAEQLSGVMQMWKEEDSDWLSLDGNQSDGLSLQDLKQWSGQLREALVGNPHIERGANLRSDYINEGGVRYGDITKKIRTAIESDIQRRRYFGPTARQERYRACYTDGGVFYLGDNKTRQIEAAIPLGEIVDAYRNSQNRSEVWAYLREWQDYSGGVQNPRLRREWVFTDVFEEKRGNRKTINYDGKPVRVARDKVIFDAFVNTQIGWTFGAPHALNALAWARLYRDFLVNGKIMSDAMAQFAFQVTTKTKKGTENTSLKFASARGSGQTVVGPNDLAPLATAGKGYDFDSGRALASVVATAIGVSVIHLTSDPGTAGSSYGSAQTLDLPTRLSVESERNWNAELDLRVLRWMGAKNPTAEFNPLISATDVYREIQAIKLAWDTGLFEGTPLQDRIADILGIVEPGAVPSDVLTPNNGKTVLATKSASSQGGQSDDSGDQAGGAGQGQSTGAGKGPKSRDTRDDNVSDNAAN</sequence>
<reference evidence="3 4" key="1">
    <citation type="submission" date="2020-03" db="EMBL/GenBank/DDBJ databases">
        <title>Leucobacter sp. nov., isolated from beetles.</title>
        <authorList>
            <person name="Hyun D.-W."/>
            <person name="Bae J.-W."/>
        </authorList>
    </citation>
    <scope>NUCLEOTIDE SEQUENCE [LARGE SCALE GENOMIC DNA]</scope>
    <source>
        <strain evidence="3 4">HDW9C</strain>
    </source>
</reference>
<gene>
    <name evidence="2" type="ORF">G7068_15855</name>
    <name evidence="3" type="ORF">G7068_16220</name>
</gene>
<dbReference type="EMBL" id="CP049863">
    <property type="protein sequence ID" value="QIK64593.1"/>
    <property type="molecule type" value="Genomic_DNA"/>
</dbReference>
<keyword evidence="4" id="KW-1185">Reference proteome</keyword>
<dbReference type="EMBL" id="CP049863">
    <property type="protein sequence ID" value="QIK64520.1"/>
    <property type="molecule type" value="Genomic_DNA"/>
</dbReference>
<feature type="compositionally biased region" description="Gly residues" evidence="1">
    <location>
        <begin position="471"/>
        <end position="485"/>
    </location>
</feature>
<evidence type="ECO:0000313" key="4">
    <source>
        <dbReference type="Proteomes" id="UP000502677"/>
    </source>
</evidence>
<feature type="region of interest" description="Disordered" evidence="1">
    <location>
        <begin position="454"/>
        <end position="503"/>
    </location>
</feature>
<accession>A0A6G7XJ69</accession>
<evidence type="ECO:0000313" key="3">
    <source>
        <dbReference type="EMBL" id="QIK64593.1"/>
    </source>
</evidence>
<dbReference type="AlphaFoldDB" id="A0A6G7XJ69"/>
<dbReference type="Proteomes" id="UP000502677">
    <property type="component" value="Chromosome"/>
</dbReference>